<proteinExistence type="predicted"/>
<dbReference type="Pfam" id="PF20231">
    <property type="entry name" value="DUF6589"/>
    <property type="match status" value="1"/>
</dbReference>
<comment type="caution">
    <text evidence="3">The sequence shown here is derived from an EMBL/GenBank/DDBJ whole genome shotgun (WGS) entry which is preliminary data.</text>
</comment>
<sequence>MKKFPLSKGTSVGISKVVDCGEIRKECNDASYKQCSRVVTCLKERGSRDVFWHRKCYSDFTNKEHIQRLKNRALVTKLDEAIPEPPASGTRRSSLDPVDWTKCIFCQTDLKTVTLNQVQTFETLDEILKNAKFDKEVSCRLAAISDLVAAEGKYHLKCYARFLRNTQKIPQEDQEKDKAEVRCFEEVMTLLQQRLSEGHIYSLKAVWTYYSNRLEQKYQLQSAIYRSNRFKDRIQEFLGDTATFVAPLNPSEPHLIVSSNLGEALRCLLTEPNQQLHAGNQSCDDELRNDAIEDIDLDVERLSWLYRVAVKVHHDVKSAPTHGCIGNINQESVEDIIPRSLFILVSLLCTGSQEEENEADTDLKTRVLSICQDIVFVASRGRKLTPKHLGLGLTLHQATRSKELVQLLHSAGHSISYETVLRMDNSIANDVLVRYKENGNVFVPRNFPESTASYTRYAVDNTNINEETLSGMGTFHATQVAAFRRKGDDELPMDIRIIPKSARRLDLEVPQLHELSQISLENKKPEPVLEDPVEEGWYKPIQEKIDESYKKELAWILGRLVHQQPELQKIPGWSGFNQLLSSNQHQVTMVGPLPIVNAPAHEYETLWTVILRCKAMMRLRNAKYTVITMDEGLYNKAKMLQWAKTEEFKNVVVVLGGFHTQMTFSKVIGKYLESSGISDIWVESEVFGETTETTENILKGKLWNRVVRAHKLSYEALWRVLWPILTSWAKDNWKDDALADLSTRSHFDKNSGMDTAAYSSLIEEVGQVTDIVKEFDGTYQDDSTYCYWRQYMQMVSILLRFTRAIREADWELYLSSFSEMLPWFAAFDHVNYTRWGMVFLADMKRLPCTAPEVHQGFQHGDFVTKETKNAFNQIADDQALEHVNKSGKVAGGLVGITHTESARDRWCLTYNERAKLSEDTKEMFVIGTAKDGVVHKDLGKARVQRDEEDVQGLMSHFRRYDVFRKTENLVLVTTGDVASDEIKQDLLGAEEIGKTILNEFVQVRLIKKEVKFHDSLKQQKLKTFETLYSVPVSLDKDKTVAIKADRDLLRRVVVALESGREVDVDTLLQRELSPVPLSIATLDGCLRLASSKSDLGHMLQKNVNQSQPPISHHKTCTIIDGMAAVQSLGNTTGAKSFGDWSDNFTAFVVSHFSDKCTRVDVVFDRYLPSSIKGVTRGKSKGIRRDVASREQRIGNWDRFIVVEENKASLAHFLSTEMSQRYGTHPGRELVVSGGFREILKVWSSDASRESLQELSSDHEEADTRIVLHARDAAEIWMFSGTSRTKRYIPVHKISLPEEKRKSLLAFHTITGCDTTSQFAGIGKQSALKIFGSSSKLIEHLGEHCPPEETVLADAEAFVCQLYNHGTDRVDNNEERAAAFSKRSVDVRAVIAVSTADVPVFGCLLDALRVASVETRVETQETFHWMKKRCNVLSDAYVVATADFCHSFYFMIKLWTQGKIKQLQKYYGLGIRQNTIKKSNPTRRDVDVAVYSMKKNIIAILHHCVKSDSAKQHRFCPPGESSWCRWRQDEATGTSTYKDHDCLPEVFLEVLHPTFMTLSDEKLLERCVLGTTQNPNECVNSMVWVRCPKHKHHGVKVVRCAVASAVYHFHSGAKSRLRVMERLSIPGGSSTRMASTAKDNKRKRKSDLQASTKEKKRRQGEQLLRTRQEEALREAEGVTYEAGGF</sequence>
<reference evidence="3" key="1">
    <citation type="journal article" date="2023" name="G3 (Bethesda)">
        <title>Whole genome assembly and annotation of the endangered Caribbean coral Acropora cervicornis.</title>
        <authorList>
            <person name="Selwyn J.D."/>
            <person name="Vollmer S.V."/>
        </authorList>
    </citation>
    <scope>NUCLEOTIDE SEQUENCE</scope>
    <source>
        <strain evidence="3">K2</strain>
    </source>
</reference>
<evidence type="ECO:0000256" key="1">
    <source>
        <dbReference type="SAM" id="MobiDB-lite"/>
    </source>
</evidence>
<dbReference type="PANTHER" id="PTHR47018">
    <property type="entry name" value="CXC DOMAIN-CONTAINING PROTEIN-RELATED"/>
    <property type="match status" value="1"/>
</dbReference>
<evidence type="ECO:0000259" key="2">
    <source>
        <dbReference type="Pfam" id="PF20231"/>
    </source>
</evidence>
<dbReference type="InterPro" id="IPR046496">
    <property type="entry name" value="DUF6589"/>
</dbReference>
<feature type="domain" description="DUF6589" evidence="2">
    <location>
        <begin position="645"/>
        <end position="924"/>
    </location>
</feature>
<feature type="region of interest" description="Disordered" evidence="1">
    <location>
        <begin position="1624"/>
        <end position="1668"/>
    </location>
</feature>
<gene>
    <name evidence="3" type="ORF">P5673_031803</name>
</gene>
<evidence type="ECO:0000313" key="4">
    <source>
        <dbReference type="Proteomes" id="UP001249851"/>
    </source>
</evidence>
<name>A0AAD9USB7_ACRCE</name>
<organism evidence="3 4">
    <name type="scientific">Acropora cervicornis</name>
    <name type="common">Staghorn coral</name>
    <dbReference type="NCBI Taxonomy" id="6130"/>
    <lineage>
        <taxon>Eukaryota</taxon>
        <taxon>Metazoa</taxon>
        <taxon>Cnidaria</taxon>
        <taxon>Anthozoa</taxon>
        <taxon>Hexacorallia</taxon>
        <taxon>Scleractinia</taxon>
        <taxon>Astrocoeniina</taxon>
        <taxon>Acroporidae</taxon>
        <taxon>Acropora</taxon>
    </lineage>
</organism>
<evidence type="ECO:0000313" key="3">
    <source>
        <dbReference type="EMBL" id="KAK2548103.1"/>
    </source>
</evidence>
<keyword evidence="4" id="KW-1185">Reference proteome</keyword>
<dbReference type="Proteomes" id="UP001249851">
    <property type="component" value="Unassembled WGS sequence"/>
</dbReference>
<accession>A0AAD9USB7</accession>
<protein>
    <recommendedName>
        <fullName evidence="2">DUF6589 domain-containing protein</fullName>
    </recommendedName>
</protein>
<dbReference type="EMBL" id="JARQWQ010000156">
    <property type="protein sequence ID" value="KAK2548103.1"/>
    <property type="molecule type" value="Genomic_DNA"/>
</dbReference>
<dbReference type="PANTHER" id="PTHR47018:SF3">
    <property type="entry name" value="MYCBP-ASSOCIATED PROTEIN"/>
    <property type="match status" value="1"/>
</dbReference>
<reference evidence="3" key="2">
    <citation type="journal article" date="2023" name="Science">
        <title>Genomic signatures of disease resistance in endangered staghorn corals.</title>
        <authorList>
            <person name="Vollmer S.V."/>
            <person name="Selwyn J.D."/>
            <person name="Despard B.A."/>
            <person name="Roesel C.L."/>
        </authorList>
    </citation>
    <scope>NUCLEOTIDE SEQUENCE</scope>
    <source>
        <strain evidence="3">K2</strain>
    </source>
</reference>